<feature type="compositionally biased region" description="Polar residues" evidence="2">
    <location>
        <begin position="235"/>
        <end position="244"/>
    </location>
</feature>
<dbReference type="OrthoDB" id="449052at2759"/>
<feature type="domain" description="CBS" evidence="3">
    <location>
        <begin position="742"/>
        <end position="808"/>
    </location>
</feature>
<accession>J6F4S9</accession>
<evidence type="ECO:0000313" key="4">
    <source>
        <dbReference type="EMBL" id="EJT52009.1"/>
    </source>
</evidence>
<dbReference type="HOGENOM" id="CLU_339862_0_0_1"/>
<feature type="compositionally biased region" description="Basic and acidic residues" evidence="2">
    <location>
        <begin position="64"/>
        <end position="73"/>
    </location>
</feature>
<dbReference type="GeneID" id="25990234"/>
<feature type="region of interest" description="Disordered" evidence="2">
    <location>
        <begin position="460"/>
        <end position="530"/>
    </location>
</feature>
<feature type="compositionally biased region" description="Low complexity" evidence="2">
    <location>
        <begin position="48"/>
        <end position="63"/>
    </location>
</feature>
<dbReference type="SUPFAM" id="SSF54631">
    <property type="entry name" value="CBS-domain pair"/>
    <property type="match status" value="1"/>
</dbReference>
<feature type="compositionally biased region" description="Basic and acidic residues" evidence="2">
    <location>
        <begin position="215"/>
        <end position="231"/>
    </location>
</feature>
<feature type="region of interest" description="Disordered" evidence="2">
    <location>
        <begin position="153"/>
        <end position="183"/>
    </location>
</feature>
<feature type="region of interest" description="Disordered" evidence="2">
    <location>
        <begin position="197"/>
        <end position="329"/>
    </location>
</feature>
<feature type="region of interest" description="Disordered" evidence="2">
    <location>
        <begin position="535"/>
        <end position="554"/>
    </location>
</feature>
<feature type="compositionally biased region" description="Low complexity" evidence="2">
    <location>
        <begin position="75"/>
        <end position="91"/>
    </location>
</feature>
<feature type="compositionally biased region" description="Low complexity" evidence="2">
    <location>
        <begin position="468"/>
        <end position="480"/>
    </location>
</feature>
<feature type="region of interest" description="Disordered" evidence="2">
    <location>
        <begin position="1"/>
        <end position="131"/>
    </location>
</feature>
<evidence type="ECO:0000313" key="5">
    <source>
        <dbReference type="Proteomes" id="UP000002748"/>
    </source>
</evidence>
<evidence type="ECO:0000259" key="3">
    <source>
        <dbReference type="PROSITE" id="PS51371"/>
    </source>
</evidence>
<dbReference type="PROSITE" id="PS51371">
    <property type="entry name" value="CBS"/>
    <property type="match status" value="1"/>
</dbReference>
<organism evidence="4 5">
    <name type="scientific">Trichosporon asahii var. asahii (strain ATCC 90039 / CBS 2479 / JCM 2466 / KCTC 7840 / NBRC 103889/ NCYC 2677 / UAMH 7654)</name>
    <name type="common">Yeast</name>
    <dbReference type="NCBI Taxonomy" id="1186058"/>
    <lineage>
        <taxon>Eukaryota</taxon>
        <taxon>Fungi</taxon>
        <taxon>Dikarya</taxon>
        <taxon>Basidiomycota</taxon>
        <taxon>Agaricomycotina</taxon>
        <taxon>Tremellomycetes</taxon>
        <taxon>Trichosporonales</taxon>
        <taxon>Trichosporonaceae</taxon>
        <taxon>Trichosporon</taxon>
    </lineage>
</organism>
<dbReference type="Proteomes" id="UP000002748">
    <property type="component" value="Unassembled WGS sequence"/>
</dbReference>
<dbReference type="RefSeq" id="XP_014183246.1">
    <property type="nucleotide sequence ID" value="XM_014327771.1"/>
</dbReference>
<dbReference type="EMBL" id="ALBS01000037">
    <property type="protein sequence ID" value="EJT52009.1"/>
    <property type="molecule type" value="Genomic_DNA"/>
</dbReference>
<reference evidence="4 5" key="1">
    <citation type="journal article" date="2012" name="Eukaryot. Cell">
        <title>Draft genome sequence of CBS 2479, the standard type strain of Trichosporon asahii.</title>
        <authorList>
            <person name="Yang R.Y."/>
            <person name="Li H.T."/>
            <person name="Zhu H."/>
            <person name="Zhou G.P."/>
            <person name="Wang M."/>
            <person name="Wang L."/>
        </authorList>
    </citation>
    <scope>NUCLEOTIDE SEQUENCE [LARGE SCALE GENOMIC DNA]</scope>
    <source>
        <strain evidence="5">ATCC 90039 / CBS 2479 / JCM 2466 / KCTC 7840 / NCYC 2677 / UAMH 7654</strain>
    </source>
</reference>
<evidence type="ECO:0000256" key="1">
    <source>
        <dbReference type="PROSITE-ProRule" id="PRU00703"/>
    </source>
</evidence>
<keyword evidence="1" id="KW-0129">CBS domain</keyword>
<feature type="compositionally biased region" description="Acidic residues" evidence="2">
    <location>
        <begin position="282"/>
        <end position="299"/>
    </location>
</feature>
<sequence>MPARLSTRPCLSLGEPEQSGSLEFTKQPLAAVPGSDSEALSSSDGNDLPRPLSLLTSLLSSPKSGERGKRCDHLSGPSASSSPPSTAFGSPRIKEEPVSILRRGSISDGEVFHLPSAKATAAPSTPEEPPRPALKFAVATRQSPHRPHCVADFLDTHEPLDPGYVEDSEDGMSDSEEDEPAFLLNSRNLALDKALSLLENRTKSPPPPRIYRPNHASDKAIEGRGRAHVRVDPSAVQSHNSCSRHCSPPPAEPEPLRPALPGPREGRAGSPAPSQDILSYLADEEDEDDEGSEESGEESSEPRPASRKDAVQQGQSAEVFDSSDEEPTRGLRHMLRRASEHIPAFRRRSFGWTVGDNGTSRSSAELTPAAGNVLRARSLSTGPIRIGGNGSATSGVRSQPLPCPGRPSMRTSVVPTSIYHYSAFPAHHITSHSCFHAQHLSNSAELAKLAFFSNSDPVSSKSIPLQPLPSESTSSPMTSPGQADTFPRARRPSLQMPGASPQTGSSPRAIPSTASSPRSASISTSPRAVPVAASPRAVPLPVPQRHGSVNRGSFGSLSEAAAFSPRQWNSHRRGSGSLSGSVSLSSSFVLEPEMTDQTDGWLDVPAADVAKEAAVVVAGDMGLEQATEFADLNTVLLLVLASAAQVSVDILDDRSKDVVSRLKRGIRVSVGAVCDISQKNPCHSFPPETPLSRLLPLFASGIHRVVLSSNPPRILSDALLLAYLVRRPPTLFRKALQEINVPLHPLVSLPASSSVLDAMQVMSLNGLSALGVVTGTGEREGELCALTGVVTTADCARLVVPSEGKQALGMGLGDMCKNVLVGHPEGRDRGEERVPG</sequence>
<dbReference type="AlphaFoldDB" id="J6F4S9"/>
<proteinExistence type="predicted"/>
<name>J6F4S9_TRIAS</name>
<dbReference type="KEGG" id="tasa:A1Q1_06722"/>
<feature type="compositionally biased region" description="Pro residues" evidence="2">
    <location>
        <begin position="247"/>
        <end position="261"/>
    </location>
</feature>
<dbReference type="InterPro" id="IPR000644">
    <property type="entry name" value="CBS_dom"/>
</dbReference>
<feature type="compositionally biased region" description="Low complexity" evidence="2">
    <location>
        <begin position="505"/>
        <end position="530"/>
    </location>
</feature>
<comment type="caution">
    <text evidence="4">The sequence shown here is derived from an EMBL/GenBank/DDBJ whole genome shotgun (WGS) entry which is preliminary data.</text>
</comment>
<dbReference type="InterPro" id="IPR046342">
    <property type="entry name" value="CBS_dom_sf"/>
</dbReference>
<protein>
    <recommendedName>
        <fullName evidence="3">CBS domain-containing protein</fullName>
    </recommendedName>
</protein>
<evidence type="ECO:0000256" key="2">
    <source>
        <dbReference type="SAM" id="MobiDB-lite"/>
    </source>
</evidence>
<gene>
    <name evidence="4" type="ORF">A1Q1_06722</name>
</gene>
<feature type="compositionally biased region" description="Basic and acidic residues" evidence="2">
    <location>
        <begin position="300"/>
        <end position="310"/>
    </location>
</feature>
<feature type="compositionally biased region" description="Acidic residues" evidence="2">
    <location>
        <begin position="164"/>
        <end position="180"/>
    </location>
</feature>
<dbReference type="VEuPathDB" id="FungiDB:A1Q1_06722"/>
<dbReference type="Pfam" id="PF00571">
    <property type="entry name" value="CBS"/>
    <property type="match status" value="1"/>
</dbReference>
<feature type="compositionally biased region" description="Low complexity" evidence="2">
    <location>
        <begin position="115"/>
        <end position="125"/>
    </location>
</feature>
<feature type="region of interest" description="Disordered" evidence="2">
    <location>
        <begin position="381"/>
        <end position="407"/>
    </location>
</feature>